<keyword evidence="4 10" id="KW-0963">Cytoplasm</keyword>
<evidence type="ECO:0000256" key="6">
    <source>
        <dbReference type="ARBA" id="ARBA00022556"/>
    </source>
</evidence>
<proteinExistence type="inferred from homology"/>
<dbReference type="RefSeq" id="WP_199019456.1">
    <property type="nucleotide sequence ID" value="NZ_JAELUP010000061.1"/>
</dbReference>
<dbReference type="GO" id="GO:0006633">
    <property type="term" value="P:fatty acid biosynthetic process"/>
    <property type="evidence" value="ECO:0007669"/>
    <property type="project" value="UniProtKB-UniRule"/>
</dbReference>
<dbReference type="InterPro" id="IPR010084">
    <property type="entry name" value="FabZ"/>
</dbReference>
<keyword evidence="12" id="KW-1185">Reference proteome</keyword>
<dbReference type="InterPro" id="IPR013114">
    <property type="entry name" value="FabA_FabZ"/>
</dbReference>
<reference evidence="11" key="1">
    <citation type="submission" date="2020-12" db="EMBL/GenBank/DDBJ databases">
        <authorList>
            <person name="Huq M.A."/>
        </authorList>
    </citation>
    <scope>NUCLEOTIDE SEQUENCE</scope>
    <source>
        <strain evidence="11">MAHUQ-46</strain>
    </source>
</reference>
<evidence type="ECO:0000256" key="7">
    <source>
        <dbReference type="ARBA" id="ARBA00023098"/>
    </source>
</evidence>
<evidence type="ECO:0000256" key="1">
    <source>
        <dbReference type="ARBA" id="ARBA00001055"/>
    </source>
</evidence>
<dbReference type="CDD" id="cd01288">
    <property type="entry name" value="FabZ"/>
    <property type="match status" value="1"/>
</dbReference>
<evidence type="ECO:0000256" key="8">
    <source>
        <dbReference type="ARBA" id="ARBA00023239"/>
    </source>
</evidence>
<dbReference type="GO" id="GO:0019171">
    <property type="term" value="F:(3R)-hydroxyacyl-[acyl-carrier-protein] dehydratase activity"/>
    <property type="evidence" value="ECO:0007669"/>
    <property type="project" value="UniProtKB-EC"/>
</dbReference>
<dbReference type="InterPro" id="IPR029069">
    <property type="entry name" value="HotDog_dom_sf"/>
</dbReference>
<keyword evidence="6 10" id="KW-0441">Lipid A biosynthesis</keyword>
<evidence type="ECO:0000256" key="3">
    <source>
        <dbReference type="ARBA" id="ARBA00009174"/>
    </source>
</evidence>
<gene>
    <name evidence="10 11" type="primary">fabZ</name>
    <name evidence="11" type="ORF">JFN88_11585</name>
</gene>
<comment type="caution">
    <text evidence="11">The sequence shown here is derived from an EMBL/GenBank/DDBJ whole genome shotgun (WGS) entry which is preliminary data.</text>
</comment>
<sequence>MMDIVQIQETIPHRHPFLLVDRILELEEGVRAVGIKSVSYNEPYFAGHFPGHPVMPGVLIVEALAQVGAAAILKVEQFNNKLGFLAGVDGFRFRGQVVPGDTLRLEVEIIRLKGTVGKGKATASVDGKVVASGEIMFALVDKPGTEEVAE</sequence>
<comment type="catalytic activity">
    <reaction evidence="1 10">
        <text>a (3R)-hydroxyacyl-[ACP] = a (2E)-enoyl-[ACP] + H2O</text>
        <dbReference type="Rhea" id="RHEA:13097"/>
        <dbReference type="Rhea" id="RHEA-COMP:9925"/>
        <dbReference type="Rhea" id="RHEA-COMP:9945"/>
        <dbReference type="ChEBI" id="CHEBI:15377"/>
        <dbReference type="ChEBI" id="CHEBI:78784"/>
        <dbReference type="ChEBI" id="CHEBI:78827"/>
        <dbReference type="EC" id="4.2.1.59"/>
    </reaction>
</comment>
<dbReference type="GO" id="GO:0009245">
    <property type="term" value="P:lipid A biosynthetic process"/>
    <property type="evidence" value="ECO:0007669"/>
    <property type="project" value="UniProtKB-UniRule"/>
</dbReference>
<name>A0A934J343_9BACL</name>
<comment type="function">
    <text evidence="9 10">Involved in unsaturated fatty acids biosynthesis. Catalyzes the dehydration of short chain beta-hydroxyacyl-ACPs and long chain saturated and unsaturated beta-hydroxyacyl-ACPs.</text>
</comment>
<dbReference type="FunFam" id="3.10.129.10:FF:000001">
    <property type="entry name" value="3-hydroxyacyl-[acyl-carrier-protein] dehydratase FabZ"/>
    <property type="match status" value="1"/>
</dbReference>
<evidence type="ECO:0000313" key="12">
    <source>
        <dbReference type="Proteomes" id="UP000640274"/>
    </source>
</evidence>
<keyword evidence="5 10" id="KW-0444">Lipid biosynthesis</keyword>
<dbReference type="SUPFAM" id="SSF54637">
    <property type="entry name" value="Thioesterase/thiol ester dehydrase-isomerase"/>
    <property type="match status" value="1"/>
</dbReference>
<evidence type="ECO:0000256" key="9">
    <source>
        <dbReference type="ARBA" id="ARBA00025049"/>
    </source>
</evidence>
<evidence type="ECO:0000256" key="4">
    <source>
        <dbReference type="ARBA" id="ARBA00022490"/>
    </source>
</evidence>
<dbReference type="Gene3D" id="3.10.129.10">
    <property type="entry name" value="Hotdog Thioesterase"/>
    <property type="match status" value="1"/>
</dbReference>
<keyword evidence="7 10" id="KW-0443">Lipid metabolism</keyword>
<comment type="subcellular location">
    <subcellularLocation>
        <location evidence="2 10">Cytoplasm</location>
    </subcellularLocation>
</comment>
<dbReference type="AlphaFoldDB" id="A0A934J343"/>
<evidence type="ECO:0000256" key="2">
    <source>
        <dbReference type="ARBA" id="ARBA00004496"/>
    </source>
</evidence>
<dbReference type="EMBL" id="JAELUP010000061">
    <property type="protein sequence ID" value="MBJ6361905.1"/>
    <property type="molecule type" value="Genomic_DNA"/>
</dbReference>
<evidence type="ECO:0000256" key="10">
    <source>
        <dbReference type="HAMAP-Rule" id="MF_00406"/>
    </source>
</evidence>
<feature type="active site" evidence="10">
    <location>
        <position position="48"/>
    </location>
</feature>
<dbReference type="PANTHER" id="PTHR30272:SF1">
    <property type="entry name" value="3-HYDROXYACYL-[ACYL-CARRIER-PROTEIN] DEHYDRATASE"/>
    <property type="match status" value="1"/>
</dbReference>
<protein>
    <recommendedName>
        <fullName evidence="10">3-hydroxyacyl-[acyl-carrier-protein] dehydratase FabZ</fullName>
        <ecNumber evidence="10">4.2.1.59</ecNumber>
    </recommendedName>
    <alternativeName>
        <fullName evidence="10">(3R)-hydroxymyristoyl-[acyl-carrier-protein] dehydratase</fullName>
        <shortName evidence="10">(3R)-hydroxymyristoyl-ACP dehydrase</shortName>
    </alternativeName>
    <alternativeName>
        <fullName evidence="10">Beta-hydroxyacyl-ACP dehydratase</fullName>
    </alternativeName>
</protein>
<dbReference type="Pfam" id="PF07977">
    <property type="entry name" value="FabA"/>
    <property type="match status" value="1"/>
</dbReference>
<dbReference type="NCBIfam" id="TIGR01750">
    <property type="entry name" value="fabZ"/>
    <property type="match status" value="1"/>
</dbReference>
<accession>A0A934J343</accession>
<dbReference type="GO" id="GO:0005737">
    <property type="term" value="C:cytoplasm"/>
    <property type="evidence" value="ECO:0007669"/>
    <property type="project" value="UniProtKB-SubCell"/>
</dbReference>
<comment type="similarity">
    <text evidence="3 10">Belongs to the thioester dehydratase family. FabZ subfamily.</text>
</comment>
<dbReference type="GO" id="GO:0016020">
    <property type="term" value="C:membrane"/>
    <property type="evidence" value="ECO:0007669"/>
    <property type="project" value="GOC"/>
</dbReference>
<keyword evidence="8 10" id="KW-0456">Lyase</keyword>
<organism evidence="11 12">
    <name type="scientific">Paenibacillus roseus</name>
    <dbReference type="NCBI Taxonomy" id="2798579"/>
    <lineage>
        <taxon>Bacteria</taxon>
        <taxon>Bacillati</taxon>
        <taxon>Bacillota</taxon>
        <taxon>Bacilli</taxon>
        <taxon>Bacillales</taxon>
        <taxon>Paenibacillaceae</taxon>
        <taxon>Paenibacillus</taxon>
    </lineage>
</organism>
<dbReference type="HAMAP" id="MF_00406">
    <property type="entry name" value="FabZ"/>
    <property type="match status" value="1"/>
</dbReference>
<dbReference type="Proteomes" id="UP000640274">
    <property type="component" value="Unassembled WGS sequence"/>
</dbReference>
<dbReference type="PANTHER" id="PTHR30272">
    <property type="entry name" value="3-HYDROXYACYL-[ACYL-CARRIER-PROTEIN] DEHYDRATASE"/>
    <property type="match status" value="1"/>
</dbReference>
<evidence type="ECO:0000256" key="5">
    <source>
        <dbReference type="ARBA" id="ARBA00022516"/>
    </source>
</evidence>
<evidence type="ECO:0000313" key="11">
    <source>
        <dbReference type="EMBL" id="MBJ6361905.1"/>
    </source>
</evidence>
<dbReference type="EC" id="4.2.1.59" evidence="10"/>
<dbReference type="NCBIfam" id="NF000582">
    <property type="entry name" value="PRK00006.1"/>
    <property type="match status" value="1"/>
</dbReference>